<feature type="transmembrane region" description="Helical" evidence="5">
    <location>
        <begin position="125"/>
        <end position="143"/>
    </location>
</feature>
<gene>
    <name evidence="6" type="primary">RTA1</name>
    <name evidence="6" type="ORF">A0J61_04307</name>
</gene>
<keyword evidence="2 5" id="KW-0812">Transmembrane</keyword>
<evidence type="ECO:0000256" key="2">
    <source>
        <dbReference type="ARBA" id="ARBA00022692"/>
    </source>
</evidence>
<reference evidence="6 7" key="1">
    <citation type="submission" date="2016-03" db="EMBL/GenBank/DDBJ databases">
        <title>Choanephora cucurbitarum.</title>
        <authorList>
            <person name="Min B."/>
            <person name="Park H."/>
            <person name="Park J.-H."/>
            <person name="Shin H.-D."/>
            <person name="Choi I.-G."/>
        </authorList>
    </citation>
    <scope>NUCLEOTIDE SEQUENCE [LARGE SCALE GENOMIC DNA]</scope>
    <source>
        <strain evidence="6 7">KUS-F28377</strain>
    </source>
</reference>
<sequence>MADASGTVPYKLQPIDLFHYIPNLPLAIICAILFLFFFFYLTYRVKRSKSPRFLYILPITSLFEFLGYVIRLKVRTDITIATYAVMTLFLLLPPNALALVNYKCAGEIIRLSNAEPKHFFLRPRFVTWFFFASDIFAFVMQGAGGGLQGTGDPDLSNMGSKIAMIGLAVQLLFFGSFAVITVYLDRKPEYVYTIQGQDQPKKKLIHCLYITTALLYIRAIYRIIEFAGGYDGPVASAEWAFYVFDSLVLFLCFVFYSVLYIGNYLPKRDEDDQSSKGWRGALSTEDVALTNIEKGNTNNYPHRV</sequence>
<keyword evidence="7" id="KW-1185">Reference proteome</keyword>
<dbReference type="PANTHER" id="PTHR31465:SF1">
    <property type="entry name" value="PROTEIN RTA1-RELATED"/>
    <property type="match status" value="1"/>
</dbReference>
<dbReference type="EMBL" id="LUGH01000208">
    <property type="protein sequence ID" value="OBZ87640.1"/>
    <property type="molecule type" value="Genomic_DNA"/>
</dbReference>
<feature type="transmembrane region" description="Helical" evidence="5">
    <location>
        <begin position="20"/>
        <end position="41"/>
    </location>
</feature>
<evidence type="ECO:0000313" key="7">
    <source>
        <dbReference type="Proteomes" id="UP000093000"/>
    </source>
</evidence>
<feature type="transmembrane region" description="Helical" evidence="5">
    <location>
        <begin position="80"/>
        <end position="104"/>
    </location>
</feature>
<feature type="transmembrane region" description="Helical" evidence="5">
    <location>
        <begin position="204"/>
        <end position="224"/>
    </location>
</feature>
<dbReference type="Pfam" id="PF04479">
    <property type="entry name" value="RTA1"/>
    <property type="match status" value="1"/>
</dbReference>
<evidence type="ECO:0000256" key="3">
    <source>
        <dbReference type="ARBA" id="ARBA00022989"/>
    </source>
</evidence>
<evidence type="ECO:0000256" key="1">
    <source>
        <dbReference type="ARBA" id="ARBA00004141"/>
    </source>
</evidence>
<comment type="caution">
    <text evidence="6">The sequence shown here is derived from an EMBL/GenBank/DDBJ whole genome shotgun (WGS) entry which is preliminary data.</text>
</comment>
<accession>A0A1C7NFA5</accession>
<evidence type="ECO:0000256" key="4">
    <source>
        <dbReference type="ARBA" id="ARBA00023136"/>
    </source>
</evidence>
<keyword evidence="3 5" id="KW-1133">Transmembrane helix</keyword>
<dbReference type="GO" id="GO:0016020">
    <property type="term" value="C:membrane"/>
    <property type="evidence" value="ECO:0007669"/>
    <property type="project" value="UniProtKB-SubCell"/>
</dbReference>
<dbReference type="OrthoDB" id="3358017at2759"/>
<name>A0A1C7NFA5_9FUNG</name>
<proteinExistence type="predicted"/>
<feature type="transmembrane region" description="Helical" evidence="5">
    <location>
        <begin position="239"/>
        <end position="261"/>
    </location>
</feature>
<dbReference type="InterPro" id="IPR007568">
    <property type="entry name" value="RTA1"/>
</dbReference>
<protein>
    <submittedName>
        <fullName evidence="6">Protein RTA1</fullName>
    </submittedName>
</protein>
<feature type="transmembrane region" description="Helical" evidence="5">
    <location>
        <begin position="163"/>
        <end position="184"/>
    </location>
</feature>
<comment type="subcellular location">
    <subcellularLocation>
        <location evidence="1">Membrane</location>
        <topology evidence="1">Multi-pass membrane protein</topology>
    </subcellularLocation>
</comment>
<dbReference type="STRING" id="101091.A0A1C7NFA5"/>
<evidence type="ECO:0000256" key="5">
    <source>
        <dbReference type="SAM" id="Phobius"/>
    </source>
</evidence>
<dbReference type="FunCoup" id="A0A1C7NFA5">
    <property type="interactions" value="36"/>
</dbReference>
<dbReference type="AlphaFoldDB" id="A0A1C7NFA5"/>
<feature type="transmembrane region" description="Helical" evidence="5">
    <location>
        <begin position="53"/>
        <end position="74"/>
    </location>
</feature>
<dbReference type="PANTHER" id="PTHR31465">
    <property type="entry name" value="PROTEIN RTA1-RELATED"/>
    <property type="match status" value="1"/>
</dbReference>
<keyword evidence="4 5" id="KW-0472">Membrane</keyword>
<dbReference type="Proteomes" id="UP000093000">
    <property type="component" value="Unassembled WGS sequence"/>
</dbReference>
<dbReference type="InParanoid" id="A0A1C7NFA5"/>
<evidence type="ECO:0000313" key="6">
    <source>
        <dbReference type="EMBL" id="OBZ87640.1"/>
    </source>
</evidence>
<organism evidence="6 7">
    <name type="scientific">Choanephora cucurbitarum</name>
    <dbReference type="NCBI Taxonomy" id="101091"/>
    <lineage>
        <taxon>Eukaryota</taxon>
        <taxon>Fungi</taxon>
        <taxon>Fungi incertae sedis</taxon>
        <taxon>Mucoromycota</taxon>
        <taxon>Mucoromycotina</taxon>
        <taxon>Mucoromycetes</taxon>
        <taxon>Mucorales</taxon>
        <taxon>Mucorineae</taxon>
        <taxon>Choanephoraceae</taxon>
        <taxon>Choanephoroideae</taxon>
        <taxon>Choanephora</taxon>
    </lineage>
</organism>